<gene>
    <name evidence="1" type="ORF">RND71_009763</name>
</gene>
<keyword evidence="2" id="KW-1185">Reference proteome</keyword>
<evidence type="ECO:0000313" key="1">
    <source>
        <dbReference type="EMBL" id="KAK4370288.1"/>
    </source>
</evidence>
<proteinExistence type="predicted"/>
<dbReference type="Proteomes" id="UP001291623">
    <property type="component" value="Unassembled WGS sequence"/>
</dbReference>
<evidence type="ECO:0000313" key="2">
    <source>
        <dbReference type="Proteomes" id="UP001291623"/>
    </source>
</evidence>
<sequence>MPLSSTIVAGIGKIAEILCSGQVNPWPNEVGELNALLHNPTIPLHQQNPVPGKGNPFALLSVPLLKVP</sequence>
<accession>A0AAE1SG04</accession>
<organism evidence="1 2">
    <name type="scientific">Anisodus tanguticus</name>
    <dbReference type="NCBI Taxonomy" id="243964"/>
    <lineage>
        <taxon>Eukaryota</taxon>
        <taxon>Viridiplantae</taxon>
        <taxon>Streptophyta</taxon>
        <taxon>Embryophyta</taxon>
        <taxon>Tracheophyta</taxon>
        <taxon>Spermatophyta</taxon>
        <taxon>Magnoliopsida</taxon>
        <taxon>eudicotyledons</taxon>
        <taxon>Gunneridae</taxon>
        <taxon>Pentapetalae</taxon>
        <taxon>asterids</taxon>
        <taxon>lamiids</taxon>
        <taxon>Solanales</taxon>
        <taxon>Solanaceae</taxon>
        <taxon>Solanoideae</taxon>
        <taxon>Hyoscyameae</taxon>
        <taxon>Anisodus</taxon>
    </lineage>
</organism>
<comment type="caution">
    <text evidence="1">The sequence shown here is derived from an EMBL/GenBank/DDBJ whole genome shotgun (WGS) entry which is preliminary data.</text>
</comment>
<dbReference type="AlphaFoldDB" id="A0AAE1SG04"/>
<reference evidence="1" key="1">
    <citation type="submission" date="2023-12" db="EMBL/GenBank/DDBJ databases">
        <title>Genome assembly of Anisodus tanguticus.</title>
        <authorList>
            <person name="Wang Y.-J."/>
        </authorList>
    </citation>
    <scope>NUCLEOTIDE SEQUENCE</scope>
    <source>
        <strain evidence="1">KB-2021</strain>
        <tissue evidence="1">Leaf</tissue>
    </source>
</reference>
<dbReference type="EMBL" id="JAVYJV010000005">
    <property type="protein sequence ID" value="KAK4370288.1"/>
    <property type="molecule type" value="Genomic_DNA"/>
</dbReference>
<name>A0AAE1SG04_9SOLA</name>
<protein>
    <submittedName>
        <fullName evidence="1">Uncharacterized protein</fullName>
    </submittedName>
</protein>